<dbReference type="Gene3D" id="1.20.120.1870">
    <property type="entry name" value="Fic/DOC protein, Fido domain"/>
    <property type="match status" value="1"/>
</dbReference>
<dbReference type="EMBL" id="SGWX01000001">
    <property type="protein sequence ID" value="RZS60033.1"/>
    <property type="molecule type" value="Genomic_DNA"/>
</dbReference>
<dbReference type="GO" id="GO:0016301">
    <property type="term" value="F:kinase activity"/>
    <property type="evidence" value="ECO:0007669"/>
    <property type="project" value="InterPro"/>
</dbReference>
<dbReference type="NCBIfam" id="TIGR01550">
    <property type="entry name" value="DOC_P1"/>
    <property type="match status" value="1"/>
</dbReference>
<dbReference type="RefSeq" id="WP_130411640.1">
    <property type="nucleotide sequence ID" value="NZ_SGWX01000001.1"/>
</dbReference>
<dbReference type="AlphaFoldDB" id="A0A4Q7LZN0"/>
<comment type="caution">
    <text evidence="2">The sequence shown here is derived from an EMBL/GenBank/DDBJ whole genome shotgun (WGS) entry which is preliminary data.</text>
</comment>
<name>A0A4Q7LZN0_9MICO</name>
<organism evidence="2 3">
    <name type="scientific">Xylanimonas ulmi</name>
    <dbReference type="NCBI Taxonomy" id="228973"/>
    <lineage>
        <taxon>Bacteria</taxon>
        <taxon>Bacillati</taxon>
        <taxon>Actinomycetota</taxon>
        <taxon>Actinomycetes</taxon>
        <taxon>Micrococcales</taxon>
        <taxon>Promicromonosporaceae</taxon>
        <taxon>Xylanimonas</taxon>
    </lineage>
</organism>
<accession>A0A4Q7LZN0</accession>
<dbReference type="InterPro" id="IPR003812">
    <property type="entry name" value="Fido"/>
</dbReference>
<evidence type="ECO:0000313" key="2">
    <source>
        <dbReference type="EMBL" id="RZS60033.1"/>
    </source>
</evidence>
<sequence>MTDEVRYLDLFHLLTLSGSLLGNEPEVRDLGMLESALARPRAAMLGVEAYPSLHLKAAALLDSVVNNHGLVDGNKRAGLVAVFVFYGLNGLDFDAPQDEIFDLIMSVADGSMRDVPSLAHALESWCRPR</sequence>
<dbReference type="InterPro" id="IPR053737">
    <property type="entry name" value="Type_II_TA_Toxin"/>
</dbReference>
<proteinExistence type="predicted"/>
<dbReference type="Proteomes" id="UP000293852">
    <property type="component" value="Unassembled WGS sequence"/>
</dbReference>
<reference evidence="2 3" key="1">
    <citation type="submission" date="2019-02" db="EMBL/GenBank/DDBJ databases">
        <title>Sequencing the genomes of 1000 actinobacteria strains.</title>
        <authorList>
            <person name="Klenk H.-P."/>
        </authorList>
    </citation>
    <scope>NUCLEOTIDE SEQUENCE [LARGE SCALE GENOMIC DNA]</scope>
    <source>
        <strain evidence="2 3">DSM 16932</strain>
    </source>
</reference>
<dbReference type="InterPro" id="IPR006440">
    <property type="entry name" value="Doc"/>
</dbReference>
<dbReference type="PANTHER" id="PTHR39426">
    <property type="entry name" value="HOMOLOGY TO DEATH-ON-CURING PROTEIN OF PHAGE P1"/>
    <property type="match status" value="1"/>
</dbReference>
<evidence type="ECO:0000313" key="3">
    <source>
        <dbReference type="Proteomes" id="UP000293852"/>
    </source>
</evidence>
<dbReference type="PROSITE" id="PS51459">
    <property type="entry name" value="FIDO"/>
    <property type="match status" value="1"/>
</dbReference>
<evidence type="ECO:0000259" key="1">
    <source>
        <dbReference type="PROSITE" id="PS51459"/>
    </source>
</evidence>
<gene>
    <name evidence="2" type="ORF">EV386_0274</name>
</gene>
<protein>
    <submittedName>
        <fullName evidence="2">Death-on-curing protein</fullName>
    </submittedName>
</protein>
<dbReference type="OrthoDB" id="9802752at2"/>
<feature type="domain" description="Fido" evidence="1">
    <location>
        <begin position="3"/>
        <end position="124"/>
    </location>
</feature>
<dbReference type="PANTHER" id="PTHR39426:SF1">
    <property type="entry name" value="HOMOLOGY TO DEATH-ON-CURING PROTEIN OF PHAGE P1"/>
    <property type="match status" value="1"/>
</dbReference>
<keyword evidence="3" id="KW-1185">Reference proteome</keyword>
<dbReference type="Pfam" id="PF02661">
    <property type="entry name" value="Fic"/>
    <property type="match status" value="1"/>
</dbReference>